<dbReference type="CDD" id="cd02027">
    <property type="entry name" value="APSK"/>
    <property type="match status" value="1"/>
</dbReference>
<comment type="function">
    <text evidence="6">Catalyzes the synthesis of activated sulfate.</text>
</comment>
<name>A0ABW4LLG3_9MICO</name>
<keyword evidence="4 6" id="KW-0547">Nucleotide-binding</keyword>
<comment type="caution">
    <text evidence="8">The sequence shown here is derived from an EMBL/GenBank/DDBJ whole genome shotgun (WGS) entry which is preliminary data.</text>
</comment>
<dbReference type="PANTHER" id="PTHR42700">
    <property type="entry name" value="SULFATE ADENYLYLTRANSFERASE"/>
    <property type="match status" value="1"/>
</dbReference>
<dbReference type="EMBL" id="JBHUEA010000039">
    <property type="protein sequence ID" value="MFD1723026.1"/>
    <property type="molecule type" value="Genomic_DNA"/>
</dbReference>
<evidence type="ECO:0000259" key="7">
    <source>
        <dbReference type="Pfam" id="PF01583"/>
    </source>
</evidence>
<dbReference type="InterPro" id="IPR027417">
    <property type="entry name" value="P-loop_NTPase"/>
</dbReference>
<sequence length="274" mass="28214">ARLLAAVAAAAAGWSDRTGRAAPVAAVPWALGAAPGVLAAPELVTADGVAERLSAALGLDELVVLGEGDEHRSLARLEDDARGAARALFPAEVLAFHRDERAEGAVVLFTGLSGSGKSTVAKALAARLRDRPVTLLDGDEVRRMLSAGLGFDAEGRALNVRRIGWVAAEVARAGGTAIAAPIAPFAAGRAEVRAMAEAAGAPFVLVHVATPLEVCEARDRKGLYADARAGRIADFTGISSPYEEPLDADLVIDTSTTGVEDAVEAVLTVLEDRR</sequence>
<evidence type="ECO:0000256" key="1">
    <source>
        <dbReference type="ARBA" id="ARBA00001823"/>
    </source>
</evidence>
<keyword evidence="9" id="KW-1185">Reference proteome</keyword>
<dbReference type="InterPro" id="IPR050512">
    <property type="entry name" value="Sulf_AdTrans/APS_kinase"/>
</dbReference>
<comment type="similarity">
    <text evidence="6">Belongs to the APS kinase family.</text>
</comment>
<feature type="non-terminal residue" evidence="8">
    <location>
        <position position="1"/>
    </location>
</feature>
<dbReference type="GO" id="GO:0004020">
    <property type="term" value="F:adenylylsulfate kinase activity"/>
    <property type="evidence" value="ECO:0007669"/>
    <property type="project" value="UniProtKB-EC"/>
</dbReference>
<dbReference type="InterPro" id="IPR002891">
    <property type="entry name" value="APS"/>
</dbReference>
<dbReference type="InterPro" id="IPR059117">
    <property type="entry name" value="APS_kinase_dom"/>
</dbReference>
<gene>
    <name evidence="8" type="primary">cysC</name>
    <name evidence="8" type="ORF">ACFSBI_15860</name>
</gene>
<dbReference type="PANTHER" id="PTHR42700:SF1">
    <property type="entry name" value="SULFATE ADENYLYLTRANSFERASE"/>
    <property type="match status" value="1"/>
</dbReference>
<dbReference type="Gene3D" id="3.40.50.300">
    <property type="entry name" value="P-loop containing nucleotide triphosphate hydrolases"/>
    <property type="match status" value="1"/>
</dbReference>
<keyword evidence="3 6" id="KW-0808">Transferase</keyword>
<organism evidence="8 9">
    <name type="scientific">Amnibacterium endophyticum</name>
    <dbReference type="NCBI Taxonomy" id="2109337"/>
    <lineage>
        <taxon>Bacteria</taxon>
        <taxon>Bacillati</taxon>
        <taxon>Actinomycetota</taxon>
        <taxon>Actinomycetes</taxon>
        <taxon>Micrococcales</taxon>
        <taxon>Microbacteriaceae</taxon>
        <taxon>Amnibacterium</taxon>
    </lineage>
</organism>
<evidence type="ECO:0000256" key="2">
    <source>
        <dbReference type="ARBA" id="ARBA00012121"/>
    </source>
</evidence>
<dbReference type="EC" id="2.7.1.25" evidence="2 6"/>
<comment type="catalytic activity">
    <reaction evidence="1 6">
        <text>adenosine 5'-phosphosulfate + ATP = 3'-phosphoadenylyl sulfate + ADP + H(+)</text>
        <dbReference type="Rhea" id="RHEA:24152"/>
        <dbReference type="ChEBI" id="CHEBI:15378"/>
        <dbReference type="ChEBI" id="CHEBI:30616"/>
        <dbReference type="ChEBI" id="CHEBI:58243"/>
        <dbReference type="ChEBI" id="CHEBI:58339"/>
        <dbReference type="ChEBI" id="CHEBI:456216"/>
        <dbReference type="EC" id="2.7.1.25"/>
    </reaction>
</comment>
<protein>
    <recommendedName>
        <fullName evidence="2 6">Adenylyl-sulfate kinase</fullName>
        <ecNumber evidence="2 6">2.7.1.25</ecNumber>
    </recommendedName>
</protein>
<dbReference type="NCBIfam" id="TIGR00455">
    <property type="entry name" value="apsK"/>
    <property type="match status" value="1"/>
</dbReference>
<proteinExistence type="inferred from homology"/>
<dbReference type="Proteomes" id="UP001597347">
    <property type="component" value="Unassembled WGS sequence"/>
</dbReference>
<feature type="domain" description="APS kinase" evidence="7">
    <location>
        <begin position="104"/>
        <end position="253"/>
    </location>
</feature>
<accession>A0ABW4LLG3</accession>
<dbReference type="RefSeq" id="WP_377936645.1">
    <property type="nucleotide sequence ID" value="NZ_JBHUEA010000039.1"/>
</dbReference>
<evidence type="ECO:0000256" key="5">
    <source>
        <dbReference type="ARBA" id="ARBA00022840"/>
    </source>
</evidence>
<evidence type="ECO:0000313" key="8">
    <source>
        <dbReference type="EMBL" id="MFD1723026.1"/>
    </source>
</evidence>
<evidence type="ECO:0000256" key="3">
    <source>
        <dbReference type="ARBA" id="ARBA00022679"/>
    </source>
</evidence>
<keyword evidence="5 6" id="KW-0067">ATP-binding</keyword>
<comment type="pathway">
    <text evidence="6">Sulfur metabolism; hydrogen sulfide biosynthesis; sulfite from sulfate: step 2/3.</text>
</comment>
<dbReference type="NCBIfam" id="NF003013">
    <property type="entry name" value="PRK03846.1"/>
    <property type="match status" value="1"/>
</dbReference>
<evidence type="ECO:0000256" key="6">
    <source>
        <dbReference type="RuleBase" id="RU004347"/>
    </source>
</evidence>
<evidence type="ECO:0000256" key="4">
    <source>
        <dbReference type="ARBA" id="ARBA00022741"/>
    </source>
</evidence>
<keyword evidence="6 8" id="KW-0418">Kinase</keyword>
<dbReference type="SUPFAM" id="SSF52540">
    <property type="entry name" value="P-loop containing nucleoside triphosphate hydrolases"/>
    <property type="match status" value="1"/>
</dbReference>
<evidence type="ECO:0000313" key="9">
    <source>
        <dbReference type="Proteomes" id="UP001597347"/>
    </source>
</evidence>
<dbReference type="Pfam" id="PF01583">
    <property type="entry name" value="APS_kinase"/>
    <property type="match status" value="1"/>
</dbReference>
<reference evidence="9" key="1">
    <citation type="journal article" date="2019" name="Int. J. Syst. Evol. Microbiol.">
        <title>The Global Catalogue of Microorganisms (GCM) 10K type strain sequencing project: providing services to taxonomists for standard genome sequencing and annotation.</title>
        <authorList>
            <consortium name="The Broad Institute Genomics Platform"/>
            <consortium name="The Broad Institute Genome Sequencing Center for Infectious Disease"/>
            <person name="Wu L."/>
            <person name="Ma J."/>
        </authorList>
    </citation>
    <scope>NUCLEOTIDE SEQUENCE [LARGE SCALE GENOMIC DNA]</scope>
    <source>
        <strain evidence="9">CGMCC 1.12471</strain>
    </source>
</reference>